<gene>
    <name evidence="11" type="ORF">GGQ63_000189</name>
</gene>
<feature type="domain" description="Acyltransferase 3" evidence="9">
    <location>
        <begin position="7"/>
        <end position="326"/>
    </location>
</feature>
<feature type="transmembrane region" description="Helical" evidence="8">
    <location>
        <begin position="346"/>
        <end position="367"/>
    </location>
</feature>
<dbReference type="AlphaFoldDB" id="A0A7W9CTA5"/>
<dbReference type="GO" id="GO:0016747">
    <property type="term" value="F:acyltransferase activity, transferring groups other than amino-acyl groups"/>
    <property type="evidence" value="ECO:0007669"/>
    <property type="project" value="InterPro"/>
</dbReference>
<dbReference type="InterPro" id="IPR036514">
    <property type="entry name" value="SGNH_hydro_sf"/>
</dbReference>
<feature type="transmembrane region" description="Helical" evidence="8">
    <location>
        <begin position="74"/>
        <end position="92"/>
    </location>
</feature>
<dbReference type="InterPro" id="IPR002656">
    <property type="entry name" value="Acyl_transf_3_dom"/>
</dbReference>
<keyword evidence="6 8" id="KW-0472">Membrane</keyword>
<dbReference type="InterPro" id="IPR050879">
    <property type="entry name" value="Acyltransferase_3"/>
</dbReference>
<dbReference type="PANTHER" id="PTHR23028">
    <property type="entry name" value="ACETYLTRANSFERASE"/>
    <property type="match status" value="1"/>
</dbReference>
<accession>A0A7W9CTA5</accession>
<evidence type="ECO:0000256" key="1">
    <source>
        <dbReference type="ARBA" id="ARBA00004651"/>
    </source>
</evidence>
<dbReference type="PANTHER" id="PTHR23028:SF53">
    <property type="entry name" value="ACYL_TRANSF_3 DOMAIN-CONTAINING PROTEIN"/>
    <property type="match status" value="1"/>
</dbReference>
<feature type="transmembrane region" description="Helical" evidence="8">
    <location>
        <begin position="139"/>
        <end position="159"/>
    </location>
</feature>
<feature type="transmembrane region" description="Helical" evidence="8">
    <location>
        <begin position="249"/>
        <end position="271"/>
    </location>
</feature>
<name>A0A7W9CTA5_9HYPH</name>
<evidence type="ECO:0000256" key="5">
    <source>
        <dbReference type="ARBA" id="ARBA00022989"/>
    </source>
</evidence>
<comment type="subcellular location">
    <subcellularLocation>
        <location evidence="1">Cell membrane</location>
        <topology evidence="1">Multi-pass membrane protein</topology>
    </subcellularLocation>
</comment>
<sequence>MRIAYRPEIDGLRAVAVVPVILFHAGLSTFSGGFVGVDVFFVISGYLITSIIVKDLEAGTFSLRDFYERRARRILPALFLVMVCCLPFAWIWMMPMDLWSFSASVVSVCLFVANFHFWSESGYFDTAVQFKPLVHMWSLAVEEQYYVIAPIALLLLWRFGRGKTIWLIALTAALSLGLSEYASRDFPEANFYMLPTRAWELMAGALCSFVVIRQSGARDNLFSLLGLAALIVAVFCFDETVPFPSRYALLPVLGTCAIILFAQRGTLAWHVLSLRPLVGVGLISYSAYLWHQPLFAFARIRSLTEPRPALMLALAALSLALGYLSWRFVERPARRRGGGLLPTRRAAFSAFGLVAAALLALGTAGYATDGFPTSVRLDAETLKYMSFMGHNRRKHFNLDCFLYIDQNSIAFFKRDRCLSISSVKPNVLVIGDSHAAHLVRAIAAEFPAANVIQATASGCTPILPLVGERRCTDLMRYVFDEFLPRHHVNVIILSANWSDADLASIPSASELLRKYADKIILIGPTMTYSRDVPRILAAAREAGTGDVDAFGREFAFAYRWKINEAMKHAAEAAGVHYVDLLETNCPSGSCRLVTDQDEPVVFDLSHFSESGARMVVRMLKSEHKLDDLPR</sequence>
<protein>
    <submittedName>
        <fullName evidence="11">Peptidoglycan/LPS O-acetylase OafA/YrhL</fullName>
    </submittedName>
</protein>
<dbReference type="SUPFAM" id="SSF52266">
    <property type="entry name" value="SGNH hydrolase"/>
    <property type="match status" value="1"/>
</dbReference>
<keyword evidence="5 8" id="KW-1133">Transmembrane helix</keyword>
<reference evidence="11 12" key="1">
    <citation type="submission" date="2020-08" db="EMBL/GenBank/DDBJ databases">
        <title>Genomic Encyclopedia of Type Strains, Phase IV (KMG-IV): sequencing the most valuable type-strain genomes for metagenomic binning, comparative biology and taxonomic classification.</title>
        <authorList>
            <person name="Goeker M."/>
        </authorList>
    </citation>
    <scope>NUCLEOTIDE SEQUENCE [LARGE SCALE GENOMIC DNA]</scope>
    <source>
        <strain evidence="11 12">DSM 16268</strain>
    </source>
</reference>
<dbReference type="RefSeq" id="WP_183851727.1">
    <property type="nucleotide sequence ID" value="NZ_JACHOO010000001.1"/>
</dbReference>
<organism evidence="11 12">
    <name type="scientific">Prosthecomicrobium pneumaticum</name>
    <dbReference type="NCBI Taxonomy" id="81895"/>
    <lineage>
        <taxon>Bacteria</taxon>
        <taxon>Pseudomonadati</taxon>
        <taxon>Pseudomonadota</taxon>
        <taxon>Alphaproteobacteria</taxon>
        <taxon>Hyphomicrobiales</taxon>
        <taxon>Kaistiaceae</taxon>
        <taxon>Prosthecomicrobium</taxon>
    </lineage>
</organism>
<evidence type="ECO:0000259" key="10">
    <source>
        <dbReference type="Pfam" id="PF19040"/>
    </source>
</evidence>
<dbReference type="InterPro" id="IPR043968">
    <property type="entry name" value="SGNH"/>
</dbReference>
<feature type="domain" description="SGNH" evidence="10">
    <location>
        <begin position="414"/>
        <end position="619"/>
    </location>
</feature>
<feature type="transmembrane region" description="Helical" evidence="8">
    <location>
        <begin position="165"/>
        <end position="182"/>
    </location>
</feature>
<evidence type="ECO:0000256" key="2">
    <source>
        <dbReference type="ARBA" id="ARBA00022475"/>
    </source>
</evidence>
<dbReference type="EMBL" id="JACHOO010000001">
    <property type="protein sequence ID" value="MBB5751146.1"/>
    <property type="molecule type" value="Genomic_DNA"/>
</dbReference>
<feature type="transmembrane region" description="Helical" evidence="8">
    <location>
        <begin position="309"/>
        <end position="326"/>
    </location>
</feature>
<feature type="transmembrane region" description="Helical" evidence="8">
    <location>
        <begin position="220"/>
        <end position="237"/>
    </location>
</feature>
<dbReference type="GO" id="GO:0009103">
    <property type="term" value="P:lipopolysaccharide biosynthetic process"/>
    <property type="evidence" value="ECO:0007669"/>
    <property type="project" value="TreeGrafter"/>
</dbReference>
<evidence type="ECO:0000313" key="12">
    <source>
        <dbReference type="Proteomes" id="UP000523821"/>
    </source>
</evidence>
<feature type="transmembrane region" description="Helical" evidence="8">
    <location>
        <begin position="277"/>
        <end position="297"/>
    </location>
</feature>
<evidence type="ECO:0000256" key="4">
    <source>
        <dbReference type="ARBA" id="ARBA00022692"/>
    </source>
</evidence>
<evidence type="ECO:0000256" key="8">
    <source>
        <dbReference type="SAM" id="Phobius"/>
    </source>
</evidence>
<dbReference type="GO" id="GO:0005886">
    <property type="term" value="C:plasma membrane"/>
    <property type="evidence" value="ECO:0007669"/>
    <property type="project" value="UniProtKB-SubCell"/>
</dbReference>
<keyword evidence="3" id="KW-0808">Transferase</keyword>
<feature type="transmembrane region" description="Helical" evidence="8">
    <location>
        <begin position="34"/>
        <end position="53"/>
    </location>
</feature>
<dbReference type="Pfam" id="PF19040">
    <property type="entry name" value="SGNH"/>
    <property type="match status" value="1"/>
</dbReference>
<evidence type="ECO:0000259" key="9">
    <source>
        <dbReference type="Pfam" id="PF01757"/>
    </source>
</evidence>
<evidence type="ECO:0000256" key="6">
    <source>
        <dbReference type="ARBA" id="ARBA00023136"/>
    </source>
</evidence>
<keyword evidence="4 8" id="KW-0812">Transmembrane</keyword>
<proteinExistence type="predicted"/>
<keyword evidence="7" id="KW-0012">Acyltransferase</keyword>
<dbReference type="Proteomes" id="UP000523821">
    <property type="component" value="Unassembled WGS sequence"/>
</dbReference>
<comment type="caution">
    <text evidence="11">The sequence shown here is derived from an EMBL/GenBank/DDBJ whole genome shotgun (WGS) entry which is preliminary data.</text>
</comment>
<feature type="transmembrane region" description="Helical" evidence="8">
    <location>
        <begin position="12"/>
        <end position="28"/>
    </location>
</feature>
<keyword evidence="2" id="KW-1003">Cell membrane</keyword>
<feature type="transmembrane region" description="Helical" evidence="8">
    <location>
        <begin position="194"/>
        <end position="214"/>
    </location>
</feature>
<evidence type="ECO:0000256" key="3">
    <source>
        <dbReference type="ARBA" id="ARBA00022679"/>
    </source>
</evidence>
<dbReference type="Gene3D" id="3.40.50.1110">
    <property type="entry name" value="SGNH hydrolase"/>
    <property type="match status" value="1"/>
</dbReference>
<dbReference type="Pfam" id="PF01757">
    <property type="entry name" value="Acyl_transf_3"/>
    <property type="match status" value="1"/>
</dbReference>
<dbReference type="GO" id="GO:0016788">
    <property type="term" value="F:hydrolase activity, acting on ester bonds"/>
    <property type="evidence" value="ECO:0007669"/>
    <property type="project" value="UniProtKB-ARBA"/>
</dbReference>
<evidence type="ECO:0000313" key="11">
    <source>
        <dbReference type="EMBL" id="MBB5751146.1"/>
    </source>
</evidence>
<keyword evidence="12" id="KW-1185">Reference proteome</keyword>
<evidence type="ECO:0000256" key="7">
    <source>
        <dbReference type="ARBA" id="ARBA00023315"/>
    </source>
</evidence>